<dbReference type="GO" id="GO:0008146">
    <property type="term" value="F:sulfotransferase activity"/>
    <property type="evidence" value="ECO:0007669"/>
    <property type="project" value="InterPro"/>
</dbReference>
<dbReference type="InterPro" id="IPR027417">
    <property type="entry name" value="P-loop_NTPase"/>
</dbReference>
<sequence>MTRSSTLEDLLSSLPREEGINSAYSYQYQGFWYGPTLLQGLIDCQQHFHAHENDVFLVTSPKSGTTWLKAILYALINREACSPQDPHHPLLQKTPHQLVPFLELLKPSDYDFVSNSSDNSISRIFACHIPTASLPISIREAGKIVYLCRDIKDTFVSHFHFSNEANVRPSPISLENAFDLFCKGTSLAGPVWDHILGYWKESLERPDKALVVVYVRNKQMNTSSAPRYTDLISSLPKEEGILEPYSYQYQGFWYSPVGMQGIIDCQQHFQAHKNDTFLVTSPKSGTTWLKAILFALINREAYHPQDPHHPLLNKTPHQLVPFLELLKPSDYDLFSNSSNRIFACHISSVSLPKSIMQEGKIVYLCRDIKDTFVSLFHFSNKANFRPSAISLEDAFNLFCKGVTLSGPIWDQILGYWKESLERPHKVLFMRYEEMMQEPHLQLRRLAKFLGKPFSQEEEKSGLPDQIIKLCSFDSMSKLEVNKTGTLVGAISNDSFFRSGVVGDWKNYLTAEMASKLDQITEKKFRDSGLSFTMLPSI</sequence>
<proteinExistence type="inferred from homology"/>
<evidence type="ECO:0000259" key="4">
    <source>
        <dbReference type="Pfam" id="PF00685"/>
    </source>
</evidence>
<dbReference type="EC" id="2.8.2.-" evidence="3"/>
<protein>
    <recommendedName>
        <fullName evidence="3">Sulfotransferase</fullName>
        <ecNumber evidence="3">2.8.2.-</ecNumber>
    </recommendedName>
</protein>
<dbReference type="Gramene" id="KZN09931">
    <property type="protein sequence ID" value="KZN09931"/>
    <property type="gene ID" value="DCAR_002587"/>
</dbReference>
<dbReference type="AlphaFoldDB" id="A0A166H8B0"/>
<evidence type="ECO:0000256" key="1">
    <source>
        <dbReference type="ARBA" id="ARBA00005771"/>
    </source>
</evidence>
<dbReference type="SUPFAM" id="SSF52540">
    <property type="entry name" value="P-loop containing nucleoside triphosphate hydrolases"/>
    <property type="match status" value="2"/>
</dbReference>
<organism evidence="5">
    <name type="scientific">Daucus carota subsp. sativus</name>
    <name type="common">Carrot</name>
    <dbReference type="NCBI Taxonomy" id="79200"/>
    <lineage>
        <taxon>Eukaryota</taxon>
        <taxon>Viridiplantae</taxon>
        <taxon>Streptophyta</taxon>
        <taxon>Embryophyta</taxon>
        <taxon>Tracheophyta</taxon>
        <taxon>Spermatophyta</taxon>
        <taxon>Magnoliopsida</taxon>
        <taxon>eudicotyledons</taxon>
        <taxon>Gunneridae</taxon>
        <taxon>Pentapetalae</taxon>
        <taxon>asterids</taxon>
        <taxon>campanulids</taxon>
        <taxon>Apiales</taxon>
        <taxon>Apiaceae</taxon>
        <taxon>Apioideae</taxon>
        <taxon>Scandiceae</taxon>
        <taxon>Daucinae</taxon>
        <taxon>Daucus</taxon>
        <taxon>Daucus sect. Daucus</taxon>
    </lineage>
</organism>
<accession>A0A166H8B0</accession>
<comment type="similarity">
    <text evidence="1 3">Belongs to the sulfotransferase 1 family.</text>
</comment>
<gene>
    <name evidence="5" type="ORF">DCAR_002587</name>
</gene>
<feature type="domain" description="Sulfotransferase" evidence="4">
    <location>
        <begin position="53"/>
        <end position="215"/>
    </location>
</feature>
<keyword evidence="2 3" id="KW-0808">Transferase</keyword>
<dbReference type="Pfam" id="PF00685">
    <property type="entry name" value="Sulfotransfer_1"/>
    <property type="match status" value="2"/>
</dbReference>
<dbReference type="OMA" id="GTNHYGP"/>
<dbReference type="PANTHER" id="PTHR11783">
    <property type="entry name" value="SULFOTRANSFERASE SULT"/>
    <property type="match status" value="1"/>
</dbReference>
<dbReference type="Gene3D" id="3.40.50.300">
    <property type="entry name" value="P-loop containing nucleotide triphosphate hydrolases"/>
    <property type="match status" value="2"/>
</dbReference>
<evidence type="ECO:0000313" key="5">
    <source>
        <dbReference type="EMBL" id="KZN09931.1"/>
    </source>
</evidence>
<comment type="caution">
    <text evidence="5">The sequence shown here is derived from an EMBL/GenBank/DDBJ whole genome shotgun (WGS) entry which is preliminary data.</text>
</comment>
<dbReference type="InterPro" id="IPR000863">
    <property type="entry name" value="Sulfotransferase_dom"/>
</dbReference>
<evidence type="ECO:0000256" key="3">
    <source>
        <dbReference type="RuleBase" id="RU361155"/>
    </source>
</evidence>
<feature type="domain" description="Sulfotransferase" evidence="4">
    <location>
        <begin position="274"/>
        <end position="528"/>
    </location>
</feature>
<dbReference type="EMBL" id="LNRQ01000001">
    <property type="protein sequence ID" value="KZN09931.1"/>
    <property type="molecule type" value="Genomic_DNA"/>
</dbReference>
<name>A0A166H8B0_DAUCS</name>
<evidence type="ECO:0000256" key="2">
    <source>
        <dbReference type="ARBA" id="ARBA00022679"/>
    </source>
</evidence>
<reference evidence="5" key="1">
    <citation type="journal article" date="2016" name="Nat. Genet.">
        <title>A high-quality carrot genome assembly provides new insights into carotenoid accumulation and asterid genome evolution.</title>
        <authorList>
            <person name="Iorizzo M."/>
            <person name="Ellison S."/>
            <person name="Senalik D."/>
            <person name="Zeng P."/>
            <person name="Satapoomin P."/>
            <person name="Huang J."/>
            <person name="Bowman M."/>
            <person name="Iovene M."/>
            <person name="Sanseverino W."/>
            <person name="Cavagnaro P."/>
            <person name="Yildiz M."/>
            <person name="Macko-Podgorni A."/>
            <person name="Moranska E."/>
            <person name="Grzebelus E."/>
            <person name="Grzebelus D."/>
            <person name="Ashrafi H."/>
            <person name="Zheng Z."/>
            <person name="Cheng S."/>
            <person name="Spooner D."/>
            <person name="Van Deynze A."/>
            <person name="Simon P."/>
        </authorList>
    </citation>
    <scope>NUCLEOTIDE SEQUENCE [LARGE SCALE GENOMIC DNA]</scope>
    <source>
        <tissue evidence="5">Leaf</tissue>
    </source>
</reference>